<proteinExistence type="predicted"/>
<evidence type="ECO:0000313" key="2">
    <source>
        <dbReference type="Proteomes" id="UP000609874"/>
    </source>
</evidence>
<dbReference type="RefSeq" id="WP_191807050.1">
    <property type="nucleotide sequence ID" value="NZ_JACSQD010000002.1"/>
</dbReference>
<gene>
    <name evidence="1" type="ORF">H9639_05045</name>
</gene>
<keyword evidence="2" id="KW-1185">Reference proteome</keyword>
<organism evidence="1 2">
    <name type="scientific">Arthrobacter gallicola</name>
    <dbReference type="NCBI Taxonomy" id="2762225"/>
    <lineage>
        <taxon>Bacteria</taxon>
        <taxon>Bacillati</taxon>
        <taxon>Actinomycetota</taxon>
        <taxon>Actinomycetes</taxon>
        <taxon>Micrococcales</taxon>
        <taxon>Micrococcaceae</taxon>
        <taxon>Arthrobacter</taxon>
    </lineage>
</organism>
<name>A0ABR8UQ51_9MICC</name>
<protein>
    <submittedName>
        <fullName evidence="1">Uncharacterized protein</fullName>
    </submittedName>
</protein>
<dbReference type="Proteomes" id="UP000609874">
    <property type="component" value="Unassembled WGS sequence"/>
</dbReference>
<accession>A0ABR8UQ51</accession>
<dbReference type="EMBL" id="JACSQD010000002">
    <property type="protein sequence ID" value="MBD7994659.1"/>
    <property type="molecule type" value="Genomic_DNA"/>
</dbReference>
<sequence length="323" mass="35666">MASLDYEYGYRLSTFSISGTQPGGSFLPLDHPALGENGALGVYFDNLTRLVLSPGGKDRKGRYLSVESVRRHGICLLVNLRGGPSGDESDIVVAGTNEVRGRITKDDALTWDSRILLVFPQGNYLQGFMVAEAKGRSNHGPALQDRLEQLLKENESLRPEVTHDVVDALAWKRFFQTQDARTHELEFTFANPAGDGTNFTEDHSVRKVRLVYTLEADGSADHKSTKVITGQKQDRKHALLAAVGGHKYASEDVEEAVATVVANGKARKYRVSNSPTRFTHIIESIGQLDEPAFLREAGRTVFETSTAMKINLPNDWLPLPQED</sequence>
<comment type="caution">
    <text evidence="1">The sequence shown here is derived from an EMBL/GenBank/DDBJ whole genome shotgun (WGS) entry which is preliminary data.</text>
</comment>
<reference evidence="1 2" key="1">
    <citation type="submission" date="2020-08" db="EMBL/GenBank/DDBJ databases">
        <title>A Genomic Blueprint of the Chicken Gut Microbiome.</title>
        <authorList>
            <person name="Gilroy R."/>
            <person name="Ravi A."/>
            <person name="Getino M."/>
            <person name="Pursley I."/>
            <person name="Horton D.L."/>
            <person name="Alikhan N.-F."/>
            <person name="Baker D."/>
            <person name="Gharbi K."/>
            <person name="Hall N."/>
            <person name="Watson M."/>
            <person name="Adriaenssens E.M."/>
            <person name="Foster-Nyarko E."/>
            <person name="Jarju S."/>
            <person name="Secka A."/>
            <person name="Antonio M."/>
            <person name="Oren A."/>
            <person name="Chaudhuri R."/>
            <person name="La Ragione R.M."/>
            <person name="Hildebrand F."/>
            <person name="Pallen M.J."/>
        </authorList>
    </citation>
    <scope>NUCLEOTIDE SEQUENCE [LARGE SCALE GENOMIC DNA]</scope>
    <source>
        <strain evidence="1 2">Sa2CUA1</strain>
    </source>
</reference>
<evidence type="ECO:0000313" key="1">
    <source>
        <dbReference type="EMBL" id="MBD7994659.1"/>
    </source>
</evidence>